<dbReference type="Pfam" id="PF03221">
    <property type="entry name" value="HTH_Tnp_Tc5"/>
    <property type="match status" value="1"/>
</dbReference>
<dbReference type="InterPro" id="IPR050863">
    <property type="entry name" value="CenT-Element_Derived"/>
</dbReference>
<accession>A0A814J321</accession>
<dbReference type="PANTHER" id="PTHR19303">
    <property type="entry name" value="TRANSPOSON"/>
    <property type="match status" value="1"/>
</dbReference>
<dbReference type="SUPFAM" id="SSF46689">
    <property type="entry name" value="Homeodomain-like"/>
    <property type="match status" value="1"/>
</dbReference>
<dbReference type="GO" id="GO:0003677">
    <property type="term" value="F:DNA binding"/>
    <property type="evidence" value="ECO:0007669"/>
    <property type="project" value="UniProtKB-KW"/>
</dbReference>
<evidence type="ECO:0000256" key="1">
    <source>
        <dbReference type="ARBA" id="ARBA00023125"/>
    </source>
</evidence>
<comment type="caution">
    <text evidence="3">The sequence shown here is derived from an EMBL/GenBank/DDBJ whole genome shotgun (WGS) entry which is preliminary data.</text>
</comment>
<evidence type="ECO:0000313" key="4">
    <source>
        <dbReference type="Proteomes" id="UP000663879"/>
    </source>
</evidence>
<dbReference type="AlphaFoldDB" id="A0A814J321"/>
<keyword evidence="4" id="KW-1185">Reference proteome</keyword>
<sequence>MHLYPDNSTFEQKIVGLELSSIVYTVEEMLLEKAKQYGTMLSITNFNYSDRWLAKFKERHNIFQKTLHGESASVNQIEVAKGRSQLKAITFAYSLDDVFNFDETALFYKLQPNKTLSDNAENGCTLIEEKPDAVIKQKFVELEIEDLLAKLRNGHYNYIDSAKEYIDIDKDVPTGKSLSDLGIIELVQKTQEQDTETVDENIQISQENTKKVESKEAFDGLNAFSLFIEQSGLMNDQDIDYIAYFKNRFVDVKTASPQNNLR</sequence>
<dbReference type="InterPro" id="IPR006600">
    <property type="entry name" value="HTH_CenpB_DNA-bd_dom"/>
</dbReference>
<gene>
    <name evidence="3" type="ORF">OXX778_LOCUS17947</name>
</gene>
<proteinExistence type="predicted"/>
<dbReference type="EMBL" id="CAJNOC010004758">
    <property type="protein sequence ID" value="CAF1032660.1"/>
    <property type="molecule type" value="Genomic_DNA"/>
</dbReference>
<dbReference type="InterPro" id="IPR009057">
    <property type="entry name" value="Homeodomain-like_sf"/>
</dbReference>
<name>A0A814J321_9BILA</name>
<dbReference type="GO" id="GO:0005634">
    <property type="term" value="C:nucleus"/>
    <property type="evidence" value="ECO:0007669"/>
    <property type="project" value="TreeGrafter"/>
</dbReference>
<protein>
    <recommendedName>
        <fullName evidence="2">HTH CENPB-type domain-containing protein</fullName>
    </recommendedName>
</protein>
<dbReference type="PANTHER" id="PTHR19303:SF73">
    <property type="entry name" value="PROTEIN PDC2"/>
    <property type="match status" value="1"/>
</dbReference>
<evidence type="ECO:0000313" key="3">
    <source>
        <dbReference type="EMBL" id="CAF1032660.1"/>
    </source>
</evidence>
<keyword evidence="1" id="KW-0238">DNA-binding</keyword>
<organism evidence="3 4">
    <name type="scientific">Brachionus calyciflorus</name>
    <dbReference type="NCBI Taxonomy" id="104777"/>
    <lineage>
        <taxon>Eukaryota</taxon>
        <taxon>Metazoa</taxon>
        <taxon>Spiralia</taxon>
        <taxon>Gnathifera</taxon>
        <taxon>Rotifera</taxon>
        <taxon>Eurotatoria</taxon>
        <taxon>Monogononta</taxon>
        <taxon>Pseudotrocha</taxon>
        <taxon>Ploima</taxon>
        <taxon>Brachionidae</taxon>
        <taxon>Brachionus</taxon>
    </lineage>
</organism>
<reference evidence="3" key="1">
    <citation type="submission" date="2021-02" db="EMBL/GenBank/DDBJ databases">
        <authorList>
            <person name="Nowell W R."/>
        </authorList>
    </citation>
    <scope>NUCLEOTIDE SEQUENCE</scope>
    <source>
        <strain evidence="3">Ploen Becks lab</strain>
    </source>
</reference>
<feature type="domain" description="HTH CENPB-type" evidence="2">
    <location>
        <begin position="28"/>
        <end position="64"/>
    </location>
</feature>
<dbReference type="OrthoDB" id="125347at2759"/>
<evidence type="ECO:0000259" key="2">
    <source>
        <dbReference type="Pfam" id="PF03221"/>
    </source>
</evidence>
<dbReference type="Gene3D" id="1.10.10.60">
    <property type="entry name" value="Homeodomain-like"/>
    <property type="match status" value="1"/>
</dbReference>
<dbReference type="Proteomes" id="UP000663879">
    <property type="component" value="Unassembled WGS sequence"/>
</dbReference>